<evidence type="ECO:0000313" key="8">
    <source>
        <dbReference type="Proteomes" id="UP000308901"/>
    </source>
</evidence>
<reference evidence="7 8" key="1">
    <citation type="submission" date="2019-05" db="EMBL/GenBank/DDBJ databases">
        <title>Arcobacter sp. nov., isolated from sea sediment.</title>
        <authorList>
            <person name="Kim W."/>
        </authorList>
    </citation>
    <scope>NUCLEOTIDE SEQUENCE [LARGE SCALE GENOMIC DNA]</scope>
    <source>
        <strain evidence="7 8">CAU 1517</strain>
    </source>
</reference>
<dbReference type="PRINTS" id="PR00260">
    <property type="entry name" value="CHEMTRNSDUCR"/>
</dbReference>
<keyword evidence="3" id="KW-0807">Transducer</keyword>
<dbReference type="GO" id="GO:0007165">
    <property type="term" value="P:signal transduction"/>
    <property type="evidence" value="ECO:0007669"/>
    <property type="project" value="UniProtKB-KW"/>
</dbReference>
<dbReference type="AlphaFoldDB" id="A0A5R8XXJ6"/>
<gene>
    <name evidence="7" type="ORF">FDK22_14660</name>
</gene>
<dbReference type="PROSITE" id="PS50111">
    <property type="entry name" value="CHEMOTAXIS_TRANSDUC_2"/>
    <property type="match status" value="1"/>
</dbReference>
<dbReference type="Proteomes" id="UP000308901">
    <property type="component" value="Unassembled WGS sequence"/>
</dbReference>
<keyword evidence="8" id="KW-1185">Reference proteome</keyword>
<feature type="coiled-coil region" evidence="4">
    <location>
        <begin position="301"/>
        <end position="328"/>
    </location>
</feature>
<proteinExistence type="inferred from homology"/>
<keyword evidence="5" id="KW-1133">Transmembrane helix</keyword>
<evidence type="ECO:0000313" key="7">
    <source>
        <dbReference type="EMBL" id="TLP35889.1"/>
    </source>
</evidence>
<dbReference type="OrthoDB" id="5342402at2"/>
<feature type="coiled-coil region" evidence="4">
    <location>
        <begin position="107"/>
        <end position="141"/>
    </location>
</feature>
<feature type="coiled-coil region" evidence="4">
    <location>
        <begin position="382"/>
        <end position="423"/>
    </location>
</feature>
<evidence type="ECO:0000256" key="1">
    <source>
        <dbReference type="ARBA" id="ARBA00022500"/>
    </source>
</evidence>
<keyword evidence="1" id="KW-0145">Chemotaxis</keyword>
<dbReference type="InterPro" id="IPR051310">
    <property type="entry name" value="MCP_chemotaxis"/>
</dbReference>
<accession>A0A5R8XXJ6</accession>
<evidence type="ECO:0000256" key="5">
    <source>
        <dbReference type="SAM" id="Phobius"/>
    </source>
</evidence>
<keyword evidence="5" id="KW-0472">Membrane</keyword>
<dbReference type="InterPro" id="IPR004089">
    <property type="entry name" value="MCPsignal_dom"/>
</dbReference>
<feature type="domain" description="Methyl-accepting transducer" evidence="6">
    <location>
        <begin position="374"/>
        <end position="603"/>
    </location>
</feature>
<dbReference type="GO" id="GO:0004888">
    <property type="term" value="F:transmembrane signaling receptor activity"/>
    <property type="evidence" value="ECO:0007669"/>
    <property type="project" value="InterPro"/>
</dbReference>
<dbReference type="PANTHER" id="PTHR43531:SF11">
    <property type="entry name" value="METHYL-ACCEPTING CHEMOTAXIS PROTEIN 3"/>
    <property type="match status" value="1"/>
</dbReference>
<dbReference type="SUPFAM" id="SSF58104">
    <property type="entry name" value="Methyl-accepting chemotaxis protein (MCP) signaling domain"/>
    <property type="match status" value="1"/>
</dbReference>
<evidence type="ECO:0000259" key="6">
    <source>
        <dbReference type="PROSITE" id="PS50111"/>
    </source>
</evidence>
<evidence type="ECO:0000256" key="4">
    <source>
        <dbReference type="SAM" id="Coils"/>
    </source>
</evidence>
<dbReference type="SMART" id="SM00283">
    <property type="entry name" value="MA"/>
    <property type="match status" value="1"/>
</dbReference>
<organism evidence="7 8">
    <name type="scientific">Arcobacter arenosus</name>
    <dbReference type="NCBI Taxonomy" id="2576037"/>
    <lineage>
        <taxon>Bacteria</taxon>
        <taxon>Pseudomonadati</taxon>
        <taxon>Campylobacterota</taxon>
        <taxon>Epsilonproteobacteria</taxon>
        <taxon>Campylobacterales</taxon>
        <taxon>Arcobacteraceae</taxon>
        <taxon>Arcobacter</taxon>
    </lineage>
</organism>
<feature type="transmembrane region" description="Helical" evidence="5">
    <location>
        <begin position="13"/>
        <end position="32"/>
    </location>
</feature>
<comment type="similarity">
    <text evidence="2">Belongs to the methyl-accepting chemotaxis (MCP) protein family.</text>
</comment>
<protein>
    <submittedName>
        <fullName evidence="7">Methyl-accepting chemotaxis protein</fullName>
    </submittedName>
</protein>
<dbReference type="RefSeq" id="WP_138153735.1">
    <property type="nucleotide sequence ID" value="NZ_CBDDKQ010000004.1"/>
</dbReference>
<keyword evidence="5" id="KW-0812">Transmembrane</keyword>
<name>A0A5R8XXJ6_9BACT</name>
<dbReference type="Pfam" id="PF00015">
    <property type="entry name" value="MCPsignal"/>
    <property type="match status" value="1"/>
</dbReference>
<keyword evidence="4" id="KW-0175">Coiled coil</keyword>
<dbReference type="InterPro" id="IPR004090">
    <property type="entry name" value="Chemotax_Me-accpt_rcpt"/>
</dbReference>
<sequence length="622" mass="69637">MFNLKNLGISSKILISPLVVMLFLVMLSLYSIDTFKNSKANFKNIVEEKIELLNIGNKFLIDIREYNIIVYKVFNFVMNVYEEKEIYEQIDLIAKMQKDLNKDLKKLKTLAKSNNKLLKNIKELEKNLTAYNSSINDSMNDVMNITFDRIIEAEVYFETIKKELNEINNNTKKINTDIYNKNLEGIDLTISVMYILIAVALFLSILITFIVTKNIKTPLKMFEKGLLEFFSYLNLEKTTVDKIAIDSKDELGKMAALINSNIERSKEKIEEDRKLLDSTIQTTTKAKQGYLDVRIEVNSSNPMLNQLKNEINQMLEEIENNIKKSMEVISTYTQYDYTQRVDTSSLEGDLKAFSNDINSLGDAVCSMLVENRDVGQRLSLSAENLSKNVNDLTNAANNQAASLEETAASIEEITAKMQNSSKNIAQMTSYANDVSTSVVQGEDLATKTTLSMDEINEQTQAIAEAITVIDQISFQTNILSLNAAVEAATAGEAGKGFAVVAQEVRNLASRSAEAAKEIKDLVENATQKAFEGKEISAQMIKGYEKLNNNIQNTLSLITEVSSSSKEQSIAMEQINETINQLDQVTQQNAMSASGANDVAKDVKDIAQNVVSNTNKKKFIDII</sequence>
<dbReference type="PANTHER" id="PTHR43531">
    <property type="entry name" value="PROTEIN ICFG"/>
    <property type="match status" value="1"/>
</dbReference>
<feature type="transmembrane region" description="Helical" evidence="5">
    <location>
        <begin position="188"/>
        <end position="211"/>
    </location>
</feature>
<dbReference type="GO" id="GO:0016020">
    <property type="term" value="C:membrane"/>
    <property type="evidence" value="ECO:0007669"/>
    <property type="project" value="InterPro"/>
</dbReference>
<dbReference type="Gene3D" id="1.10.287.950">
    <property type="entry name" value="Methyl-accepting chemotaxis protein"/>
    <property type="match status" value="1"/>
</dbReference>
<evidence type="ECO:0000256" key="3">
    <source>
        <dbReference type="PROSITE-ProRule" id="PRU00284"/>
    </source>
</evidence>
<comment type="caution">
    <text evidence="7">The sequence shown here is derived from an EMBL/GenBank/DDBJ whole genome shotgun (WGS) entry which is preliminary data.</text>
</comment>
<dbReference type="Gene3D" id="6.10.340.10">
    <property type="match status" value="1"/>
</dbReference>
<dbReference type="EMBL" id="VANU01000007">
    <property type="protein sequence ID" value="TLP35889.1"/>
    <property type="molecule type" value="Genomic_DNA"/>
</dbReference>
<dbReference type="GO" id="GO:0006935">
    <property type="term" value="P:chemotaxis"/>
    <property type="evidence" value="ECO:0007669"/>
    <property type="project" value="UniProtKB-KW"/>
</dbReference>
<evidence type="ECO:0000256" key="2">
    <source>
        <dbReference type="ARBA" id="ARBA00029447"/>
    </source>
</evidence>